<dbReference type="InterPro" id="IPR015897">
    <property type="entry name" value="CHK_kinase-like"/>
</dbReference>
<accession>A0A1L8DN30</accession>
<dbReference type="Gene3D" id="3.90.1200.10">
    <property type="match status" value="1"/>
</dbReference>
<dbReference type="SMART" id="SM00587">
    <property type="entry name" value="CHK"/>
    <property type="match status" value="1"/>
</dbReference>
<dbReference type="EMBL" id="GFDF01006221">
    <property type="protein sequence ID" value="JAV07863.1"/>
    <property type="molecule type" value="Transcribed_RNA"/>
</dbReference>
<proteinExistence type="predicted"/>
<feature type="domain" description="CHK kinase-like" evidence="1">
    <location>
        <begin position="143"/>
        <end position="345"/>
    </location>
</feature>
<name>A0A1L8DN30_9DIPT</name>
<dbReference type="Pfam" id="PF02958">
    <property type="entry name" value="EcKL"/>
    <property type="match status" value="1"/>
</dbReference>
<dbReference type="InterPro" id="IPR011009">
    <property type="entry name" value="Kinase-like_dom_sf"/>
</dbReference>
<dbReference type="PANTHER" id="PTHR11012">
    <property type="entry name" value="PROTEIN KINASE-LIKE DOMAIN-CONTAINING"/>
    <property type="match status" value="1"/>
</dbReference>
<organism evidence="2">
    <name type="scientific">Nyssomyia neivai</name>
    <dbReference type="NCBI Taxonomy" id="330878"/>
    <lineage>
        <taxon>Eukaryota</taxon>
        <taxon>Metazoa</taxon>
        <taxon>Ecdysozoa</taxon>
        <taxon>Arthropoda</taxon>
        <taxon>Hexapoda</taxon>
        <taxon>Insecta</taxon>
        <taxon>Pterygota</taxon>
        <taxon>Neoptera</taxon>
        <taxon>Endopterygota</taxon>
        <taxon>Diptera</taxon>
        <taxon>Nematocera</taxon>
        <taxon>Psychodoidea</taxon>
        <taxon>Psychodidae</taxon>
        <taxon>Nyssomyia</taxon>
    </lineage>
</organism>
<reference evidence="2" key="1">
    <citation type="submission" date="2016-12" db="EMBL/GenBank/DDBJ databases">
        <title>An insight into the sialome and mialome of the sand fly, Nyssomyia neivai.</title>
        <authorList>
            <person name="Sebastian V."/>
            <person name="Goulart T.M."/>
            <person name="Oliveira W."/>
            <person name="Calvo E."/>
            <person name="Oliveira L.F."/>
            <person name="Pinto M.C."/>
            <person name="Rosselino A.M."/>
            <person name="Ribeiro J.M."/>
        </authorList>
    </citation>
    <scope>NUCLEOTIDE SEQUENCE</scope>
</reference>
<dbReference type="InterPro" id="IPR004119">
    <property type="entry name" value="EcKL"/>
</dbReference>
<evidence type="ECO:0000313" key="2">
    <source>
        <dbReference type="EMBL" id="JAV07863.1"/>
    </source>
</evidence>
<dbReference type="AlphaFoldDB" id="A0A1L8DN30"/>
<dbReference type="PANTHER" id="PTHR11012:SF4">
    <property type="entry name" value="LD42035P"/>
    <property type="match status" value="1"/>
</dbReference>
<protein>
    <submittedName>
        <fullName evidence="2">Putative juvenile hormone-inducible protein</fullName>
    </submittedName>
</protein>
<sequence>MTSVEKQKEYIEGELTSLILSNNDEFSGYTLVESKATTSSQLDGFMSIIFKLNITVQCNETLEKKNRDLIVKLMKGSNDFRTRSKSFIQFGNEVYIYGKVIPAFCKFLENKKTSIEWEKWVPKVYYSFYGVVPALSNIPESVLVLENISPLGFMNPTSRLELDLDHLFLMLKTIAEYHALSYAMRILDEEQLKSLVDGIVPLAFQNDDNEVNLFDVVHGIGLARLFDFLDRRPDVYTGTMRDELEVLRRKYLTCPTKMLDRIREDDYPYSLILHGDYNRNNVLFRYDGTKPVDVRMIDFQEVRYATPVIDLAFFLLMNTSATTRDTHWEELLHFYHRILFKSIVEIVGCDENDERLKPYLFEPFHKHFSRLAIYGVFLTAHFLPWMDCSEEECEKLTYHFETNMQSKEFWDISMIAGGDASNEKILNVVQHASKKGYLRFLLDEK</sequence>
<dbReference type="SUPFAM" id="SSF56112">
    <property type="entry name" value="Protein kinase-like (PK-like)"/>
    <property type="match status" value="1"/>
</dbReference>
<evidence type="ECO:0000259" key="1">
    <source>
        <dbReference type="SMART" id="SM00587"/>
    </source>
</evidence>